<feature type="domain" description="Fibrinogen C-terminal" evidence="2">
    <location>
        <begin position="18"/>
        <end position="248"/>
    </location>
</feature>
<evidence type="ECO:0000256" key="1">
    <source>
        <dbReference type="SAM" id="SignalP"/>
    </source>
</evidence>
<protein>
    <recommendedName>
        <fullName evidence="2">Fibrinogen C-terminal domain-containing protein</fullName>
    </recommendedName>
</protein>
<reference evidence="4" key="1">
    <citation type="submission" date="2020-03" db="EMBL/GenBank/DDBJ databases">
        <title>Evolution of repeat sequences and sex chromosomes of tilapia species revealed by chromosome-level genomes.</title>
        <authorList>
            <person name="Xu L."/>
            <person name="Tao W."/>
            <person name="Wang D."/>
            <person name="Zhou Q."/>
        </authorList>
    </citation>
    <scope>NUCLEOTIDE SEQUENCE [LARGE SCALE GENOMIC DNA]</scope>
    <source>
        <strain evidence="4">Israel</strain>
    </source>
</reference>
<dbReference type="SUPFAM" id="SSF56496">
    <property type="entry name" value="Fibrinogen C-terminal domain-like"/>
    <property type="match status" value="1"/>
</dbReference>
<sequence length="248" mass="27797">VELAVFIVVLLAPVLTSCTKLIQPRDCSDIRRQNRSQSSGVYTIYPLGERSAVEVQSTLSGTLGPVHVHCQRRNISTGALMDGTVNFYRPWDEYKMGFGDAAGEYWLGLNVINIMTSKQKCELLVDMEDFEGKKVFARYSSFKVDAECDGYKLTVTGFKDGGAGDALQSFHSGQKFTTFDKDQDNADENCAKSHLGAFWYNACHYANPNGVYRWGVDGTLYAVGVEWKQWKGYDYSLKTISMKIRPVK</sequence>
<dbReference type="AlphaFoldDB" id="A0AAZ1XQQ9"/>
<accession>A0AAZ1XQQ9</accession>
<dbReference type="PANTHER" id="PTHR19143">
    <property type="entry name" value="FIBRINOGEN/TENASCIN/ANGIOPOEITIN"/>
    <property type="match status" value="1"/>
</dbReference>
<keyword evidence="1" id="KW-0732">Signal</keyword>
<dbReference type="InterPro" id="IPR002181">
    <property type="entry name" value="Fibrinogen_a/b/g_C_dom"/>
</dbReference>
<keyword evidence="4" id="KW-1185">Reference proteome</keyword>
<dbReference type="Gene3D" id="3.90.215.10">
    <property type="entry name" value="Gamma Fibrinogen, chain A, domain 1"/>
    <property type="match status" value="1"/>
</dbReference>
<dbReference type="InterPro" id="IPR036056">
    <property type="entry name" value="Fibrinogen-like_C"/>
</dbReference>
<organism evidence="3 4">
    <name type="scientific">Oreochromis aureus</name>
    <name type="common">Israeli tilapia</name>
    <name type="synonym">Chromis aureus</name>
    <dbReference type="NCBI Taxonomy" id="47969"/>
    <lineage>
        <taxon>Eukaryota</taxon>
        <taxon>Metazoa</taxon>
        <taxon>Chordata</taxon>
        <taxon>Craniata</taxon>
        <taxon>Vertebrata</taxon>
        <taxon>Euteleostomi</taxon>
        <taxon>Actinopterygii</taxon>
        <taxon>Neopterygii</taxon>
        <taxon>Teleostei</taxon>
        <taxon>Neoteleostei</taxon>
        <taxon>Acanthomorphata</taxon>
        <taxon>Ovalentaria</taxon>
        <taxon>Cichlomorphae</taxon>
        <taxon>Cichliformes</taxon>
        <taxon>Cichlidae</taxon>
        <taxon>African cichlids</taxon>
        <taxon>Pseudocrenilabrinae</taxon>
        <taxon>Oreochromini</taxon>
        <taxon>Oreochromis</taxon>
    </lineage>
</organism>
<feature type="chain" id="PRO_5044308347" description="Fibrinogen C-terminal domain-containing protein" evidence="1">
    <location>
        <begin position="19"/>
        <end position="248"/>
    </location>
</feature>
<dbReference type="GO" id="GO:0048251">
    <property type="term" value="P:elastic fiber assembly"/>
    <property type="evidence" value="ECO:0007669"/>
    <property type="project" value="TreeGrafter"/>
</dbReference>
<dbReference type="InterPro" id="IPR050373">
    <property type="entry name" value="Fibrinogen_C-term_domain"/>
</dbReference>
<proteinExistence type="predicted"/>
<dbReference type="InterPro" id="IPR014716">
    <property type="entry name" value="Fibrinogen_a/b/g_C_1"/>
</dbReference>
<dbReference type="PANTHER" id="PTHR19143:SF225">
    <property type="entry name" value="MICROFIBRIL-ASSOCIATED GLYCOPROTEIN 4"/>
    <property type="match status" value="1"/>
</dbReference>
<dbReference type="Ensembl" id="ENSOABT00000068736.1">
    <property type="protein sequence ID" value="ENSOABP00000069969.1"/>
    <property type="gene ID" value="ENSOABG00000037298.1"/>
</dbReference>
<reference evidence="3" key="2">
    <citation type="submission" date="2025-08" db="UniProtKB">
        <authorList>
            <consortium name="Ensembl"/>
        </authorList>
    </citation>
    <scope>IDENTIFICATION</scope>
</reference>
<evidence type="ECO:0000313" key="4">
    <source>
        <dbReference type="Proteomes" id="UP000472276"/>
    </source>
</evidence>
<dbReference type="Pfam" id="PF00147">
    <property type="entry name" value="Fibrinogen_C"/>
    <property type="match status" value="1"/>
</dbReference>
<dbReference type="CDD" id="cd00087">
    <property type="entry name" value="FReD"/>
    <property type="match status" value="1"/>
</dbReference>
<reference evidence="3" key="3">
    <citation type="submission" date="2025-09" db="UniProtKB">
        <authorList>
            <consortium name="Ensembl"/>
        </authorList>
    </citation>
    <scope>IDENTIFICATION</scope>
</reference>
<name>A0AAZ1XQQ9_OREAU</name>
<feature type="signal peptide" evidence="1">
    <location>
        <begin position="1"/>
        <end position="18"/>
    </location>
</feature>
<evidence type="ECO:0000259" key="2">
    <source>
        <dbReference type="PROSITE" id="PS51406"/>
    </source>
</evidence>
<gene>
    <name evidence="3" type="primary">MFAP4</name>
</gene>
<dbReference type="SMART" id="SM00186">
    <property type="entry name" value="FBG"/>
    <property type="match status" value="1"/>
</dbReference>
<dbReference type="PROSITE" id="PS51406">
    <property type="entry name" value="FIBRINOGEN_C_2"/>
    <property type="match status" value="1"/>
</dbReference>
<dbReference type="GO" id="GO:0005615">
    <property type="term" value="C:extracellular space"/>
    <property type="evidence" value="ECO:0007669"/>
    <property type="project" value="TreeGrafter"/>
</dbReference>
<evidence type="ECO:0000313" key="3">
    <source>
        <dbReference type="Ensembl" id="ENSOABP00000069969.1"/>
    </source>
</evidence>
<dbReference type="Proteomes" id="UP000472276">
    <property type="component" value="Unassembled WGS sequence"/>
</dbReference>